<keyword evidence="2" id="KW-1185">Reference proteome</keyword>
<accession>A0ABN6XQS8</accession>
<organism evidence="1 2">
    <name type="scientific">Naasia aerilata</name>
    <dbReference type="NCBI Taxonomy" id="1162966"/>
    <lineage>
        <taxon>Bacteria</taxon>
        <taxon>Bacillati</taxon>
        <taxon>Actinomycetota</taxon>
        <taxon>Actinomycetes</taxon>
        <taxon>Micrococcales</taxon>
        <taxon>Microbacteriaceae</taxon>
        <taxon>Naasia</taxon>
    </lineage>
</organism>
<dbReference type="EMBL" id="AP027731">
    <property type="protein sequence ID" value="BDZ45945.1"/>
    <property type="molecule type" value="Genomic_DNA"/>
</dbReference>
<evidence type="ECO:0000313" key="2">
    <source>
        <dbReference type="Proteomes" id="UP001321498"/>
    </source>
</evidence>
<dbReference type="Proteomes" id="UP001321498">
    <property type="component" value="Chromosome"/>
</dbReference>
<reference evidence="2" key="1">
    <citation type="journal article" date="2019" name="Int. J. Syst. Evol. Microbiol.">
        <title>The Global Catalogue of Microorganisms (GCM) 10K type strain sequencing project: providing services to taxonomists for standard genome sequencing and annotation.</title>
        <authorList>
            <consortium name="The Broad Institute Genomics Platform"/>
            <consortium name="The Broad Institute Genome Sequencing Center for Infectious Disease"/>
            <person name="Wu L."/>
            <person name="Ma J."/>
        </authorList>
    </citation>
    <scope>NUCLEOTIDE SEQUENCE [LARGE SCALE GENOMIC DNA]</scope>
    <source>
        <strain evidence="2">NBRC 108725</strain>
    </source>
</reference>
<gene>
    <name evidence="1" type="ORF">GCM10025866_18540</name>
</gene>
<evidence type="ECO:0000313" key="1">
    <source>
        <dbReference type="EMBL" id="BDZ45945.1"/>
    </source>
</evidence>
<sequence length="119" mass="13383">MIADDRFVQRLFAPDERITLPEAEFTVESPRTLRALVRRGTRIIAGNYELAQLLGGREGAGGGERQNVALLRSIRTRPALWPPFAIYYAVSSVTRLRARRLLASGTRINWNQDTTTRTG</sequence>
<protein>
    <submittedName>
        <fullName evidence="1">Uncharacterized protein</fullName>
    </submittedName>
</protein>
<dbReference type="RefSeq" id="WP_286279184.1">
    <property type="nucleotide sequence ID" value="NZ_AP027731.1"/>
</dbReference>
<proteinExistence type="predicted"/>
<name>A0ABN6XQS8_9MICO</name>